<comment type="caution">
    <text evidence="2">The sequence shown here is derived from an EMBL/GenBank/DDBJ whole genome shotgun (WGS) entry which is preliminary data.</text>
</comment>
<proteinExistence type="predicted"/>
<reference evidence="2 3" key="1">
    <citation type="journal article" date="2019" name="Commun. Biol.">
        <title>The bagworm genome reveals a unique fibroin gene that provides high tensile strength.</title>
        <authorList>
            <person name="Kono N."/>
            <person name="Nakamura H."/>
            <person name="Ohtoshi R."/>
            <person name="Tomita M."/>
            <person name="Numata K."/>
            <person name="Arakawa K."/>
        </authorList>
    </citation>
    <scope>NUCLEOTIDE SEQUENCE [LARGE SCALE GENOMIC DNA]</scope>
</reference>
<sequence length="115" mass="12869">MLTNNAGKDDTKASSQTSPKLVKRYGHQIRVQKRLETDSTLRQEIPSTAERREKTSPPPVQNLAVKLTQAQIRSYVTYAIKATTPPIFRPNHTPILSSVDLKNTESKSLTELGRP</sequence>
<accession>A0A4C1XLV8</accession>
<organism evidence="2 3">
    <name type="scientific">Eumeta variegata</name>
    <name type="common">Bagworm moth</name>
    <name type="synonym">Eumeta japonica</name>
    <dbReference type="NCBI Taxonomy" id="151549"/>
    <lineage>
        <taxon>Eukaryota</taxon>
        <taxon>Metazoa</taxon>
        <taxon>Ecdysozoa</taxon>
        <taxon>Arthropoda</taxon>
        <taxon>Hexapoda</taxon>
        <taxon>Insecta</taxon>
        <taxon>Pterygota</taxon>
        <taxon>Neoptera</taxon>
        <taxon>Endopterygota</taxon>
        <taxon>Lepidoptera</taxon>
        <taxon>Glossata</taxon>
        <taxon>Ditrysia</taxon>
        <taxon>Tineoidea</taxon>
        <taxon>Psychidae</taxon>
        <taxon>Oiketicinae</taxon>
        <taxon>Eumeta</taxon>
    </lineage>
</organism>
<feature type="compositionally biased region" description="Basic residues" evidence="1">
    <location>
        <begin position="21"/>
        <end position="32"/>
    </location>
</feature>
<gene>
    <name evidence="2" type="ORF">EVAR_56638_1</name>
</gene>
<dbReference type="AlphaFoldDB" id="A0A4C1XLV8"/>
<protein>
    <submittedName>
        <fullName evidence="2">Uncharacterized protein</fullName>
    </submittedName>
</protein>
<evidence type="ECO:0000313" key="3">
    <source>
        <dbReference type="Proteomes" id="UP000299102"/>
    </source>
</evidence>
<dbReference type="EMBL" id="BGZK01000864">
    <property type="protein sequence ID" value="GBP63257.1"/>
    <property type="molecule type" value="Genomic_DNA"/>
</dbReference>
<evidence type="ECO:0000313" key="2">
    <source>
        <dbReference type="EMBL" id="GBP63257.1"/>
    </source>
</evidence>
<name>A0A4C1XLV8_EUMVA</name>
<dbReference type="Proteomes" id="UP000299102">
    <property type="component" value="Unassembled WGS sequence"/>
</dbReference>
<feature type="region of interest" description="Disordered" evidence="1">
    <location>
        <begin position="1"/>
        <end position="60"/>
    </location>
</feature>
<keyword evidence="3" id="KW-1185">Reference proteome</keyword>
<evidence type="ECO:0000256" key="1">
    <source>
        <dbReference type="SAM" id="MobiDB-lite"/>
    </source>
</evidence>
<feature type="region of interest" description="Disordered" evidence="1">
    <location>
        <begin position="93"/>
        <end position="115"/>
    </location>
</feature>